<dbReference type="CTD" id="4224"/>
<dbReference type="InterPro" id="IPR000998">
    <property type="entry name" value="MAM_dom"/>
</dbReference>
<keyword evidence="5 24" id="KW-0245">EGF-like domain</keyword>
<dbReference type="PROSITE" id="PS50026">
    <property type="entry name" value="EGF_3"/>
    <property type="match status" value="1"/>
</dbReference>
<dbReference type="Gene3D" id="2.10.25.10">
    <property type="entry name" value="Laminin"/>
    <property type="match status" value="1"/>
</dbReference>
<dbReference type="Gene3D" id="3.40.390.10">
    <property type="entry name" value="Collagenase (Catalytic Domain)"/>
    <property type="match status" value="1"/>
</dbReference>
<keyword evidence="10 26" id="KW-0732">Signal</keyword>
<dbReference type="InterPro" id="IPR001506">
    <property type="entry name" value="Peptidase_M12A"/>
</dbReference>
<feature type="domain" description="MAM" evidence="29">
    <location>
        <begin position="295"/>
        <end position="461"/>
    </location>
</feature>
<keyword evidence="13 27" id="KW-1133">Transmembrane helix</keyword>
<proteinExistence type="predicted"/>
<evidence type="ECO:0000256" key="8">
    <source>
        <dbReference type="ARBA" id="ARBA00022692"/>
    </source>
</evidence>
<keyword evidence="4" id="KW-0964">Secreted</keyword>
<dbReference type="Proteomes" id="UP000248483">
    <property type="component" value="Unplaced"/>
</dbReference>
<dbReference type="FunCoup" id="A0A2Y9P4S8">
    <property type="interactions" value="86"/>
</dbReference>
<keyword evidence="9 23" id="KW-0479">Metal-binding</keyword>
<dbReference type="PRINTS" id="PR00020">
    <property type="entry name" value="MAMDOMAIN"/>
</dbReference>
<feature type="binding site" evidence="23">
    <location>
        <position position="86"/>
    </location>
    <ligand>
        <name>Zn(2+)</name>
        <dbReference type="ChEBI" id="CHEBI:29105"/>
        <note>catalytic</note>
    </ligand>
</feature>
<evidence type="ECO:0000256" key="9">
    <source>
        <dbReference type="ARBA" id="ARBA00022723"/>
    </source>
</evidence>
<evidence type="ECO:0000256" key="16">
    <source>
        <dbReference type="ARBA" id="ARBA00023145"/>
    </source>
</evidence>
<reference evidence="33" key="1">
    <citation type="submission" date="2025-08" db="UniProtKB">
        <authorList>
            <consortium name="RefSeq"/>
        </authorList>
    </citation>
    <scope>IDENTIFICATION</scope>
    <source>
        <tissue evidence="33">Blood</tissue>
    </source>
</reference>
<evidence type="ECO:0000256" key="19">
    <source>
        <dbReference type="ARBA" id="ARBA00023198"/>
    </source>
</evidence>
<dbReference type="PRINTS" id="PR00480">
    <property type="entry name" value="ASTACIN"/>
</dbReference>
<evidence type="ECO:0000256" key="17">
    <source>
        <dbReference type="ARBA" id="ARBA00023157"/>
    </source>
</evidence>
<dbReference type="KEGG" id="dle:111178626"/>
<feature type="signal peptide" evidence="26">
    <location>
        <begin position="1"/>
        <end position="21"/>
    </location>
</feature>
<protein>
    <recommendedName>
        <fullName evidence="26">Metalloendopeptidase</fullName>
        <ecNumber evidence="26">3.4.24.-</ecNumber>
    </recommendedName>
</protein>
<evidence type="ECO:0000256" key="23">
    <source>
        <dbReference type="PIRSR" id="PIRSR001196-2"/>
    </source>
</evidence>
<feature type="transmembrane region" description="Helical" evidence="27">
    <location>
        <begin position="749"/>
        <end position="771"/>
    </location>
</feature>
<dbReference type="InterPro" id="IPR008974">
    <property type="entry name" value="TRAF-like"/>
</dbReference>
<evidence type="ECO:0000256" key="5">
    <source>
        <dbReference type="ARBA" id="ARBA00022536"/>
    </source>
</evidence>
<dbReference type="CDD" id="cd00054">
    <property type="entry name" value="EGF_CA"/>
    <property type="match status" value="1"/>
</dbReference>
<feature type="binding site" evidence="23 25">
    <location>
        <position position="193"/>
    </location>
    <ligand>
        <name>Zn(2+)</name>
        <dbReference type="ChEBI" id="CHEBI:29105"/>
        <note>catalytic</note>
    </ligand>
</feature>
<dbReference type="InterPro" id="IPR013320">
    <property type="entry name" value="ConA-like_dom_sf"/>
</dbReference>
<dbReference type="GO" id="GO:0005886">
    <property type="term" value="C:plasma membrane"/>
    <property type="evidence" value="ECO:0007669"/>
    <property type="project" value="UniProtKB-SubCell"/>
</dbReference>
<dbReference type="PROSITE" id="PS50144">
    <property type="entry name" value="MATH"/>
    <property type="match status" value="1"/>
</dbReference>
<dbReference type="FunFam" id="2.60.210.10:FF:000009">
    <property type="entry name" value="Meprin A subunit"/>
    <property type="match status" value="1"/>
</dbReference>
<keyword evidence="32" id="KW-1185">Reference proteome</keyword>
<evidence type="ECO:0000256" key="26">
    <source>
        <dbReference type="RuleBase" id="RU361183"/>
    </source>
</evidence>
<keyword evidence="7 25" id="KW-0645">Protease</keyword>
<evidence type="ECO:0000259" key="28">
    <source>
        <dbReference type="PROSITE" id="PS50026"/>
    </source>
</evidence>
<dbReference type="SUPFAM" id="SSF55486">
    <property type="entry name" value="Metalloproteases ('zincins'), catalytic domain"/>
    <property type="match status" value="1"/>
</dbReference>
<dbReference type="PIRSF" id="PIRSF001196">
    <property type="entry name" value="Meprin"/>
    <property type="match status" value="1"/>
</dbReference>
<dbReference type="Gene3D" id="2.60.120.200">
    <property type="match status" value="1"/>
</dbReference>
<keyword evidence="12 23" id="KW-0862">Zinc</keyword>
<dbReference type="EC" id="3.4.24.-" evidence="26"/>
<dbReference type="SUPFAM" id="SSF49599">
    <property type="entry name" value="TRAF domain-like"/>
    <property type="match status" value="1"/>
</dbReference>
<dbReference type="SMART" id="SM00061">
    <property type="entry name" value="MATH"/>
    <property type="match status" value="1"/>
</dbReference>
<evidence type="ECO:0000259" key="30">
    <source>
        <dbReference type="PROSITE" id="PS50144"/>
    </source>
</evidence>
<dbReference type="InterPro" id="IPR000742">
    <property type="entry name" value="EGF"/>
</dbReference>
<feature type="binding site" evidence="23 25">
    <location>
        <position position="183"/>
    </location>
    <ligand>
        <name>Zn(2+)</name>
        <dbReference type="ChEBI" id="CHEBI:29105"/>
        <note>catalytic</note>
    </ligand>
</feature>
<feature type="active site" evidence="22 25">
    <location>
        <position position="184"/>
    </location>
</feature>
<dbReference type="SUPFAM" id="SSF57196">
    <property type="entry name" value="EGF/Laminin"/>
    <property type="match status" value="1"/>
</dbReference>
<feature type="binding site" evidence="23 25">
    <location>
        <position position="187"/>
    </location>
    <ligand>
        <name>Zn(2+)</name>
        <dbReference type="ChEBI" id="CHEBI:29105"/>
        <note>catalytic</note>
    </ligand>
</feature>
<dbReference type="InterPro" id="IPR034038">
    <property type="entry name" value="ZnMP_meprin"/>
</dbReference>
<keyword evidence="8 27" id="KW-0812">Transmembrane</keyword>
<evidence type="ECO:0000256" key="27">
    <source>
        <dbReference type="SAM" id="Phobius"/>
    </source>
</evidence>
<evidence type="ECO:0000259" key="29">
    <source>
        <dbReference type="PROSITE" id="PS50060"/>
    </source>
</evidence>
<dbReference type="InterPro" id="IPR002083">
    <property type="entry name" value="MATH/TRAF_dom"/>
</dbReference>
<dbReference type="PANTHER" id="PTHR10127:SF824">
    <property type="entry name" value="MEPRIN A SUBUNIT ALPHA"/>
    <property type="match status" value="1"/>
</dbReference>
<dbReference type="FunFam" id="2.10.25.10:FF:000363">
    <property type="entry name" value="Meprin A subunit"/>
    <property type="match status" value="1"/>
</dbReference>
<dbReference type="Pfam" id="PF00008">
    <property type="entry name" value="EGF"/>
    <property type="match status" value="1"/>
</dbReference>
<dbReference type="GO" id="GO:0004222">
    <property type="term" value="F:metalloendopeptidase activity"/>
    <property type="evidence" value="ECO:0007669"/>
    <property type="project" value="UniProtKB-UniRule"/>
</dbReference>
<dbReference type="Pfam" id="PF01400">
    <property type="entry name" value="Astacin"/>
    <property type="match status" value="1"/>
</dbReference>
<keyword evidence="17" id="KW-1015">Disulfide bond</keyword>
<evidence type="ECO:0000256" key="4">
    <source>
        <dbReference type="ARBA" id="ARBA00022525"/>
    </source>
</evidence>
<keyword evidence="15 27" id="KW-0472">Membrane</keyword>
<keyword evidence="14 25" id="KW-0482">Metalloprotease</keyword>
<dbReference type="GeneID" id="111178626"/>
<feature type="domain" description="Peptidase M12A" evidence="31">
    <location>
        <begin position="94"/>
        <end position="288"/>
    </location>
</feature>
<evidence type="ECO:0000256" key="1">
    <source>
        <dbReference type="ARBA" id="ARBA00004251"/>
    </source>
</evidence>
<evidence type="ECO:0000256" key="10">
    <source>
        <dbReference type="ARBA" id="ARBA00022729"/>
    </source>
</evidence>
<comment type="subunit">
    <text evidence="21">Homotetramer consisting of disulfide-linked beta subunits, or heterotetramer of two alpha and two beta subunits formed by non-covalent association of two disulfide-linked heterodimers. Interacts with MBL2 through its carbohydrate moiety. This interaction may inhibit its catalytic activity. Interacts with TSPAN8.</text>
</comment>
<keyword evidence="16" id="KW-0865">Zymogen</keyword>
<dbReference type="PANTHER" id="PTHR10127">
    <property type="entry name" value="DISCOIDIN, CUB, EGF, LAMININ , AND ZINC METALLOPROTEASE DOMAIN CONTAINING"/>
    <property type="match status" value="1"/>
</dbReference>
<evidence type="ECO:0000256" key="18">
    <source>
        <dbReference type="ARBA" id="ARBA00023180"/>
    </source>
</evidence>
<comment type="catalytic activity">
    <reaction evidence="20">
        <text>Hydrolysis of proteins, including azocasein, and peptides. Hydrolysis of 5-His-|-Leu-6, 6-Leu-|-Cys-7, 14-Ala-|-Leu-15 and 19-Cys-|-Gly-20 bonds in insulin B chain.</text>
        <dbReference type="EC" id="3.4.24.63"/>
    </reaction>
</comment>
<dbReference type="AlphaFoldDB" id="A0A2Y9P4S8"/>
<evidence type="ECO:0000256" key="21">
    <source>
        <dbReference type="ARBA" id="ARBA00061743"/>
    </source>
</evidence>
<comment type="subcellular location">
    <subcellularLocation>
        <location evidence="1">Cell membrane</location>
        <topology evidence="1">Single-pass type I membrane protein</topology>
    </subcellularLocation>
    <subcellularLocation>
        <location evidence="2">Secreted</location>
    </subcellularLocation>
</comment>
<feature type="chain" id="PRO_5015799907" description="Metalloendopeptidase" evidence="26">
    <location>
        <begin position="22"/>
        <end position="780"/>
    </location>
</feature>
<dbReference type="SUPFAM" id="SSF49899">
    <property type="entry name" value="Concanavalin A-like lectins/glucanases"/>
    <property type="match status" value="1"/>
</dbReference>
<dbReference type="SMART" id="SM00137">
    <property type="entry name" value="MAM"/>
    <property type="match status" value="1"/>
</dbReference>
<evidence type="ECO:0000256" key="6">
    <source>
        <dbReference type="ARBA" id="ARBA00022553"/>
    </source>
</evidence>
<dbReference type="GO" id="GO:0008270">
    <property type="term" value="F:zinc ion binding"/>
    <property type="evidence" value="ECO:0007669"/>
    <property type="project" value="UniProtKB-UniRule"/>
</dbReference>
<comment type="caution">
    <text evidence="24">Lacks conserved residue(s) required for the propagation of feature annotation.</text>
</comment>
<keyword evidence="19" id="KW-0395">Inflammatory response</keyword>
<keyword evidence="6" id="KW-0597">Phosphoprotein</keyword>
<evidence type="ECO:0000256" key="7">
    <source>
        <dbReference type="ARBA" id="ARBA00022670"/>
    </source>
</evidence>
<evidence type="ECO:0000256" key="14">
    <source>
        <dbReference type="ARBA" id="ARBA00023049"/>
    </source>
</evidence>
<accession>A0A2Y9P4S8</accession>
<evidence type="ECO:0000256" key="20">
    <source>
        <dbReference type="ARBA" id="ARBA00051946"/>
    </source>
</evidence>
<dbReference type="InterPro" id="IPR008294">
    <property type="entry name" value="Meprin"/>
</dbReference>
<evidence type="ECO:0000256" key="24">
    <source>
        <dbReference type="PROSITE-ProRule" id="PRU00076"/>
    </source>
</evidence>
<evidence type="ECO:0000256" key="3">
    <source>
        <dbReference type="ARBA" id="ARBA00022475"/>
    </source>
</evidence>
<evidence type="ECO:0000256" key="25">
    <source>
        <dbReference type="PROSITE-ProRule" id="PRU01211"/>
    </source>
</evidence>
<feature type="transmembrane region" description="Helical" evidence="27">
    <location>
        <begin position="31"/>
        <end position="49"/>
    </location>
</feature>
<name>A0A2Y9P4S8_DELLE</name>
<gene>
    <name evidence="33" type="primary">MEP1A</name>
</gene>
<comment type="cofactor">
    <cofactor evidence="25 26">
        <name>Zn(2+)</name>
        <dbReference type="ChEBI" id="CHEBI:29105"/>
    </cofactor>
    <text evidence="25 26">Binds 1 zinc ion per subunit.</text>
</comment>
<evidence type="ECO:0000256" key="11">
    <source>
        <dbReference type="ARBA" id="ARBA00022801"/>
    </source>
</evidence>
<keyword evidence="3" id="KW-1003">Cell membrane</keyword>
<dbReference type="STRING" id="9749.A0A2Y9P4S8"/>
<dbReference type="InterPro" id="IPR006026">
    <property type="entry name" value="Peptidase_Metallo"/>
</dbReference>
<evidence type="ECO:0000256" key="15">
    <source>
        <dbReference type="ARBA" id="ARBA00023136"/>
    </source>
</evidence>
<dbReference type="GO" id="GO:0006954">
    <property type="term" value="P:inflammatory response"/>
    <property type="evidence" value="ECO:0007669"/>
    <property type="project" value="UniProtKB-KW"/>
</dbReference>
<dbReference type="FunFam" id="2.60.120.200:FF:000037">
    <property type="entry name" value="Meprin A subunit"/>
    <property type="match status" value="1"/>
</dbReference>
<evidence type="ECO:0000313" key="32">
    <source>
        <dbReference type="Proteomes" id="UP000248483"/>
    </source>
</evidence>
<dbReference type="GO" id="GO:0006508">
    <property type="term" value="P:proteolysis"/>
    <property type="evidence" value="ECO:0007669"/>
    <property type="project" value="UniProtKB-KW"/>
</dbReference>
<dbReference type="InterPro" id="IPR024079">
    <property type="entry name" value="MetalloPept_cat_dom_sf"/>
</dbReference>
<dbReference type="Gene3D" id="2.60.210.10">
    <property type="entry name" value="Apoptosis, Tumor Necrosis Factor Receptor Associated Protein 2, Chain A"/>
    <property type="match status" value="1"/>
</dbReference>
<dbReference type="PROSITE" id="PS51864">
    <property type="entry name" value="ASTACIN"/>
    <property type="match status" value="1"/>
</dbReference>
<keyword evidence="11 25" id="KW-0378">Hydrolase</keyword>
<evidence type="ECO:0000256" key="13">
    <source>
        <dbReference type="ARBA" id="ARBA00022989"/>
    </source>
</evidence>
<dbReference type="FunFam" id="3.40.390.10:FF:000015">
    <property type="entry name" value="Meprin A subunit"/>
    <property type="match status" value="1"/>
</dbReference>
<dbReference type="CDD" id="cd06263">
    <property type="entry name" value="MAM"/>
    <property type="match status" value="1"/>
</dbReference>
<dbReference type="SMART" id="SM00235">
    <property type="entry name" value="ZnMc"/>
    <property type="match status" value="1"/>
</dbReference>
<evidence type="ECO:0000256" key="12">
    <source>
        <dbReference type="ARBA" id="ARBA00022833"/>
    </source>
</evidence>
<dbReference type="PROSITE" id="PS50060">
    <property type="entry name" value="MAM_2"/>
    <property type="match status" value="1"/>
</dbReference>
<evidence type="ECO:0000259" key="31">
    <source>
        <dbReference type="PROSITE" id="PS51864"/>
    </source>
</evidence>
<dbReference type="CDD" id="cd04282">
    <property type="entry name" value="ZnMc_meprin"/>
    <property type="match status" value="1"/>
</dbReference>
<evidence type="ECO:0000313" key="33">
    <source>
        <dbReference type="RefSeq" id="XP_022437168.1"/>
    </source>
</evidence>
<evidence type="ECO:0000256" key="22">
    <source>
        <dbReference type="PIRSR" id="PIRSR001196-1"/>
    </source>
</evidence>
<keyword evidence="18" id="KW-0325">Glycoprotein</keyword>
<feature type="domain" description="MATH" evidence="30">
    <location>
        <begin position="459"/>
        <end position="624"/>
    </location>
</feature>
<feature type="domain" description="EGF-like" evidence="28">
    <location>
        <begin position="701"/>
        <end position="741"/>
    </location>
</feature>
<evidence type="ECO:0000256" key="2">
    <source>
        <dbReference type="ARBA" id="ARBA00004613"/>
    </source>
</evidence>
<organism evidence="32 33">
    <name type="scientific">Delphinapterus leucas</name>
    <name type="common">Beluga whale</name>
    <dbReference type="NCBI Taxonomy" id="9749"/>
    <lineage>
        <taxon>Eukaryota</taxon>
        <taxon>Metazoa</taxon>
        <taxon>Chordata</taxon>
        <taxon>Craniata</taxon>
        <taxon>Vertebrata</taxon>
        <taxon>Euteleostomi</taxon>
        <taxon>Mammalia</taxon>
        <taxon>Eutheria</taxon>
        <taxon>Laurasiatheria</taxon>
        <taxon>Artiodactyla</taxon>
        <taxon>Whippomorpha</taxon>
        <taxon>Cetacea</taxon>
        <taxon>Odontoceti</taxon>
        <taxon>Monodontidae</taxon>
        <taxon>Delphinapterus</taxon>
    </lineage>
</organism>
<sequence>MIWTRSACILSFILFFAHIAAVSVSRFCSSRYLEIFIVVYVIHLLYLYFFQIKHLSKGNVHDGEFDEQKDISEINLAAGLDLFQGDIFLQNSRNGLRNPNARWKFPIPYILADNLALNAKGAILYAFEMFRLKSCVDFKPYEGESSYIIFQKFDGCWSEVGDQHVGQNLSIGQGCDYKAIIEHEILHALGFYHEQSRTDRDDYVNIWWDEILPGYQHNFNTYDDNFITDLNTPYDYESLMHYEPLSFNKNASVPTITAKIPEFNSIIGQRLDFSAIDLERLNRMYNCTTTHTLLDHCDFEKANICGMIQSTRDNADWVHEDSTQPGQADHTLEGRCTGAGYFMYFSTSLGIAEEAALLESRILYPKRKQQCLQFFYKMTGSPSDRLIVWVRRDDGTGNVRKLVKVKTFQGDFDQNWKIAHVTLREEKKFRYLFQGTKGDPQNLSGGIYLDDITLTETPCPAGVWTVRKFSQVLQNTVKGDKLQSPRFYNSEGYGLGLTLYPHGRTISRSSGYLGLAFHLCSGENDAVLEWPVENRQVIMTILDQEPDVRKRMSSSMVFTTSKSQTSTAMNGSVIWDRPSVMGSYDKSCACFRSIDWGWGAIISHQMLKRRSYLKNDDLILFVDFEDITHLNQTEVHIKDSRLIPQSLVLQGQEQPASEEGSGKASLEKDLLGSLDQGHRSRQKRSVDNTGPMEDHNWPQYFRDPCDPNPCQNEGICVNVKGMASCRCVSGHTFFYTGERCQAMQVHGSLLGLMIGGAASMVLLTFTIISILRQRPGSDAR</sequence>
<dbReference type="GO" id="GO:0005576">
    <property type="term" value="C:extracellular region"/>
    <property type="evidence" value="ECO:0007669"/>
    <property type="project" value="UniProtKB-SubCell"/>
</dbReference>
<dbReference type="InParanoid" id="A0A2Y9P4S8"/>
<dbReference type="Pfam" id="PF00629">
    <property type="entry name" value="MAM"/>
    <property type="match status" value="1"/>
</dbReference>
<dbReference type="RefSeq" id="XP_022437168.1">
    <property type="nucleotide sequence ID" value="XM_022581460.1"/>
</dbReference>
<dbReference type="PROSITE" id="PS00740">
    <property type="entry name" value="MAM_1"/>
    <property type="match status" value="1"/>
</dbReference>
<dbReference type="Pfam" id="PF22486">
    <property type="entry name" value="MATH_2"/>
    <property type="match status" value="1"/>
</dbReference>